<dbReference type="AlphaFoldDB" id="A0A026WS02"/>
<sequence>MHDEHEGENEGTRSSERDGEARERTRELERKSPFWTLAREEDSSRLSRISKEGTGSTGVELDSTTLDPSATAGATRTAKARICEGIEFRRWRGKAEAAAEERRRRSRIRVGGEGEARRAARVRDRSVDPERGLASRRTDVRGPEGGAYRIIASRSSHVRATATPRDRRRNRTATLRLRVHSCGTIILSLSLSLPP</sequence>
<dbReference type="EMBL" id="KK107139">
    <property type="protein sequence ID" value="EZA57879.1"/>
    <property type="molecule type" value="Genomic_DNA"/>
</dbReference>
<feature type="compositionally biased region" description="Basic and acidic residues" evidence="1">
    <location>
        <begin position="1"/>
        <end position="51"/>
    </location>
</feature>
<evidence type="ECO:0000256" key="1">
    <source>
        <dbReference type="SAM" id="MobiDB-lite"/>
    </source>
</evidence>
<reference evidence="2 3" key="1">
    <citation type="journal article" date="2014" name="Curr. Biol.">
        <title>The genome of the clonal raider ant Cerapachys biroi.</title>
        <authorList>
            <person name="Oxley P.R."/>
            <person name="Ji L."/>
            <person name="Fetter-Pruneda I."/>
            <person name="McKenzie S.K."/>
            <person name="Li C."/>
            <person name="Hu H."/>
            <person name="Zhang G."/>
            <person name="Kronauer D.J."/>
        </authorList>
    </citation>
    <scope>NUCLEOTIDE SEQUENCE [LARGE SCALE GENOMIC DNA]</scope>
</reference>
<evidence type="ECO:0000313" key="3">
    <source>
        <dbReference type="Proteomes" id="UP000053097"/>
    </source>
</evidence>
<organism evidence="2 3">
    <name type="scientific">Ooceraea biroi</name>
    <name type="common">Clonal raider ant</name>
    <name type="synonym">Cerapachys biroi</name>
    <dbReference type="NCBI Taxonomy" id="2015173"/>
    <lineage>
        <taxon>Eukaryota</taxon>
        <taxon>Metazoa</taxon>
        <taxon>Ecdysozoa</taxon>
        <taxon>Arthropoda</taxon>
        <taxon>Hexapoda</taxon>
        <taxon>Insecta</taxon>
        <taxon>Pterygota</taxon>
        <taxon>Neoptera</taxon>
        <taxon>Endopterygota</taxon>
        <taxon>Hymenoptera</taxon>
        <taxon>Apocrita</taxon>
        <taxon>Aculeata</taxon>
        <taxon>Formicoidea</taxon>
        <taxon>Formicidae</taxon>
        <taxon>Dorylinae</taxon>
        <taxon>Ooceraea</taxon>
    </lineage>
</organism>
<name>A0A026WS02_OOCBI</name>
<accession>A0A026WS02</accession>
<feature type="region of interest" description="Disordered" evidence="1">
    <location>
        <begin position="1"/>
        <end position="77"/>
    </location>
</feature>
<protein>
    <submittedName>
        <fullName evidence="2">Uncharacterized protein</fullName>
    </submittedName>
</protein>
<dbReference type="Proteomes" id="UP000053097">
    <property type="component" value="Unassembled WGS sequence"/>
</dbReference>
<keyword evidence="3" id="KW-1185">Reference proteome</keyword>
<proteinExistence type="predicted"/>
<feature type="region of interest" description="Disordered" evidence="1">
    <location>
        <begin position="119"/>
        <end position="142"/>
    </location>
</feature>
<gene>
    <name evidence="2" type="ORF">X777_00981</name>
</gene>
<evidence type="ECO:0000313" key="2">
    <source>
        <dbReference type="EMBL" id="EZA57879.1"/>
    </source>
</evidence>